<protein>
    <submittedName>
        <fullName evidence="1">Glycosyl transferases group 1</fullName>
    </submittedName>
</protein>
<dbReference type="Gene3D" id="3.40.50.2000">
    <property type="entry name" value="Glycogen Phosphorylase B"/>
    <property type="match status" value="1"/>
</dbReference>
<evidence type="ECO:0000313" key="1">
    <source>
        <dbReference type="EMBL" id="SFH86772.1"/>
    </source>
</evidence>
<sequence>MLIPMEIMENHPSMTFYHHIENYQLLEMMKTIDVGLLPTWADTYGYSVLEFQASGCPVISTDIRALPEINDNTIGWTIEMPKNEFREIQIKSKEQKIEARISLQNQLKNIVLNILKHPEQLKRKSLGAYDHVTKNHSVEGYMEKLDAIYEEQFR</sequence>
<keyword evidence="2" id="KW-1185">Reference proteome</keyword>
<organism evidence="1 2">
    <name type="scientific">Pisciglobus halotolerans</name>
    <dbReference type="NCBI Taxonomy" id="745365"/>
    <lineage>
        <taxon>Bacteria</taxon>
        <taxon>Bacillati</taxon>
        <taxon>Bacillota</taxon>
        <taxon>Bacilli</taxon>
        <taxon>Lactobacillales</taxon>
        <taxon>Carnobacteriaceae</taxon>
    </lineage>
</organism>
<keyword evidence="1" id="KW-0808">Transferase</keyword>
<dbReference type="Pfam" id="PF13692">
    <property type="entry name" value="Glyco_trans_1_4"/>
    <property type="match status" value="1"/>
</dbReference>
<proteinExistence type="predicted"/>
<dbReference type="SUPFAM" id="SSF53756">
    <property type="entry name" value="UDP-Glycosyltransferase/glycogen phosphorylase"/>
    <property type="match status" value="1"/>
</dbReference>
<gene>
    <name evidence="1" type="ORF">SAMN04489868_1407</name>
</gene>
<dbReference type="GO" id="GO:0016740">
    <property type="term" value="F:transferase activity"/>
    <property type="evidence" value="ECO:0007669"/>
    <property type="project" value="UniProtKB-KW"/>
</dbReference>
<name>A0A1I3DJ17_9LACT</name>
<dbReference type="AlphaFoldDB" id="A0A1I3DJ17"/>
<dbReference type="EMBL" id="FOQE01000040">
    <property type="protein sequence ID" value="SFH86772.1"/>
    <property type="molecule type" value="Genomic_DNA"/>
</dbReference>
<accession>A0A1I3DJ17</accession>
<dbReference type="Proteomes" id="UP000198668">
    <property type="component" value="Unassembled WGS sequence"/>
</dbReference>
<evidence type="ECO:0000313" key="2">
    <source>
        <dbReference type="Proteomes" id="UP000198668"/>
    </source>
</evidence>
<reference evidence="1 2" key="1">
    <citation type="submission" date="2016-10" db="EMBL/GenBank/DDBJ databases">
        <authorList>
            <person name="de Groot N.N."/>
        </authorList>
    </citation>
    <scope>NUCLEOTIDE SEQUENCE [LARGE SCALE GENOMIC DNA]</scope>
    <source>
        <strain evidence="1 2">DSM 27630</strain>
    </source>
</reference>